<sequence>MGNIARVKAVVLVVILLGLVLLALVLGTPDIAAIRSQVASAGAWGPVIFFALYVVLALVPSPKALLTIAGGALFGLWSGAALSLAGALVGAVISFGLGRALGREAVDRLTRGRVERVDALLSAHGLSAVLLVRLVPLVPFDVINYAAGLTGVRVRHYVLGSAVGMVPGCLAYAALGAYGSDPWGLGAALSALVLLIAAGGWWARRFNAPVEPVGQERAGV</sequence>
<feature type="domain" description="VTT" evidence="8">
    <location>
        <begin position="62"/>
        <end position="177"/>
    </location>
</feature>
<keyword evidence="3 7" id="KW-1003">Cell membrane</keyword>
<evidence type="ECO:0000313" key="9">
    <source>
        <dbReference type="EMBL" id="WXB75464.1"/>
    </source>
</evidence>
<comment type="caution">
    <text evidence="7">Lacks conserved residue(s) required for the propagation of feature annotation.</text>
</comment>
<evidence type="ECO:0000256" key="2">
    <source>
        <dbReference type="ARBA" id="ARBA00008640"/>
    </source>
</evidence>
<evidence type="ECO:0000256" key="5">
    <source>
        <dbReference type="ARBA" id="ARBA00022989"/>
    </source>
</evidence>
<dbReference type="Proteomes" id="UP001382727">
    <property type="component" value="Chromosome"/>
</dbReference>
<gene>
    <name evidence="9" type="ORF">V1351_10940</name>
</gene>
<feature type="transmembrane region" description="Helical" evidence="7">
    <location>
        <begin position="72"/>
        <end position="97"/>
    </location>
</feature>
<evidence type="ECO:0000256" key="3">
    <source>
        <dbReference type="ARBA" id="ARBA00022475"/>
    </source>
</evidence>
<evidence type="ECO:0000256" key="1">
    <source>
        <dbReference type="ARBA" id="ARBA00004651"/>
    </source>
</evidence>
<comment type="similarity">
    <text evidence="2 7">Belongs to the TVP38/TMEM64 family.</text>
</comment>
<evidence type="ECO:0000256" key="4">
    <source>
        <dbReference type="ARBA" id="ARBA00022692"/>
    </source>
</evidence>
<feature type="transmembrane region" description="Helical" evidence="7">
    <location>
        <begin position="183"/>
        <end position="203"/>
    </location>
</feature>
<keyword evidence="10" id="KW-1185">Reference proteome</keyword>
<proteinExistence type="inferred from homology"/>
<dbReference type="InterPro" id="IPR015414">
    <property type="entry name" value="TMEM64"/>
</dbReference>
<name>A0ABZ2MEG7_9MICO</name>
<protein>
    <recommendedName>
        <fullName evidence="7">TVP38/TMEM64 family membrane protein</fullName>
    </recommendedName>
</protein>
<feature type="transmembrane region" description="Helical" evidence="7">
    <location>
        <begin position="43"/>
        <end position="60"/>
    </location>
</feature>
<accession>A0ABZ2MEG7</accession>
<dbReference type="EMBL" id="CP144913">
    <property type="protein sequence ID" value="WXB75464.1"/>
    <property type="molecule type" value="Genomic_DNA"/>
</dbReference>
<evidence type="ECO:0000256" key="6">
    <source>
        <dbReference type="ARBA" id="ARBA00023136"/>
    </source>
</evidence>
<dbReference type="InterPro" id="IPR032816">
    <property type="entry name" value="VTT_dom"/>
</dbReference>
<evidence type="ECO:0000259" key="8">
    <source>
        <dbReference type="Pfam" id="PF09335"/>
    </source>
</evidence>
<feature type="transmembrane region" description="Helical" evidence="7">
    <location>
        <begin position="157"/>
        <end position="177"/>
    </location>
</feature>
<organism evidence="9 10">
    <name type="scientific">Janibacter alittae</name>
    <dbReference type="NCBI Taxonomy" id="3115209"/>
    <lineage>
        <taxon>Bacteria</taxon>
        <taxon>Bacillati</taxon>
        <taxon>Actinomycetota</taxon>
        <taxon>Actinomycetes</taxon>
        <taxon>Micrococcales</taxon>
        <taxon>Intrasporangiaceae</taxon>
        <taxon>Janibacter</taxon>
    </lineage>
</organism>
<comment type="subcellular location">
    <subcellularLocation>
        <location evidence="1 7">Cell membrane</location>
        <topology evidence="1 7">Multi-pass membrane protein</topology>
    </subcellularLocation>
</comment>
<dbReference type="PANTHER" id="PTHR12677">
    <property type="entry name" value="GOLGI APPARATUS MEMBRANE PROTEIN TVP38-RELATED"/>
    <property type="match status" value="1"/>
</dbReference>
<keyword evidence="5 7" id="KW-1133">Transmembrane helix</keyword>
<evidence type="ECO:0000256" key="7">
    <source>
        <dbReference type="RuleBase" id="RU366058"/>
    </source>
</evidence>
<dbReference type="RefSeq" id="WP_338748185.1">
    <property type="nucleotide sequence ID" value="NZ_CP144913.1"/>
</dbReference>
<evidence type="ECO:0000313" key="10">
    <source>
        <dbReference type="Proteomes" id="UP001382727"/>
    </source>
</evidence>
<reference evidence="9 10" key="1">
    <citation type="submission" date="2024-02" db="EMBL/GenBank/DDBJ databases">
        <title>Janibacter sp. nov., isolated from gut of marine sandworm.</title>
        <authorList>
            <person name="Kim B."/>
            <person name="Jun M.O."/>
            <person name="Shin N.-R."/>
        </authorList>
    </citation>
    <scope>NUCLEOTIDE SEQUENCE [LARGE SCALE GENOMIC DNA]</scope>
    <source>
        <strain evidence="9 10">A1S7</strain>
    </source>
</reference>
<keyword evidence="6 7" id="KW-0472">Membrane</keyword>
<keyword evidence="4 7" id="KW-0812">Transmembrane</keyword>
<dbReference type="PANTHER" id="PTHR12677:SF59">
    <property type="entry name" value="GOLGI APPARATUS MEMBRANE PROTEIN TVP38-RELATED"/>
    <property type="match status" value="1"/>
</dbReference>
<dbReference type="Pfam" id="PF09335">
    <property type="entry name" value="VTT_dom"/>
    <property type="match status" value="1"/>
</dbReference>